<dbReference type="GO" id="GO:0004673">
    <property type="term" value="F:protein histidine kinase activity"/>
    <property type="evidence" value="ECO:0007669"/>
    <property type="project" value="UniProtKB-EC"/>
</dbReference>
<dbReference type="InterPro" id="IPR003594">
    <property type="entry name" value="HATPase_dom"/>
</dbReference>
<dbReference type="PRINTS" id="PR00344">
    <property type="entry name" value="BCTRLSENSOR"/>
</dbReference>
<organism evidence="5 6">
    <name type="scientific">Silvibacterium dinghuense</name>
    <dbReference type="NCBI Taxonomy" id="1560006"/>
    <lineage>
        <taxon>Bacteria</taxon>
        <taxon>Pseudomonadati</taxon>
        <taxon>Acidobacteriota</taxon>
        <taxon>Terriglobia</taxon>
        <taxon>Terriglobales</taxon>
        <taxon>Acidobacteriaceae</taxon>
        <taxon>Silvibacterium</taxon>
    </lineage>
</organism>
<dbReference type="PROSITE" id="PS50109">
    <property type="entry name" value="HIS_KIN"/>
    <property type="match status" value="1"/>
</dbReference>
<dbReference type="AlphaFoldDB" id="A0A4Q1SBC7"/>
<feature type="domain" description="Histidine kinase" evidence="4">
    <location>
        <begin position="272"/>
        <end position="480"/>
    </location>
</feature>
<evidence type="ECO:0000259" key="4">
    <source>
        <dbReference type="PROSITE" id="PS50109"/>
    </source>
</evidence>
<evidence type="ECO:0000313" key="5">
    <source>
        <dbReference type="EMBL" id="RXS94444.1"/>
    </source>
</evidence>
<dbReference type="SUPFAM" id="SSF55874">
    <property type="entry name" value="ATPase domain of HSP90 chaperone/DNA topoisomerase II/histidine kinase"/>
    <property type="match status" value="1"/>
</dbReference>
<dbReference type="Pfam" id="PF00027">
    <property type="entry name" value="cNMP_binding"/>
    <property type="match status" value="1"/>
</dbReference>
<proteinExistence type="predicted"/>
<protein>
    <recommendedName>
        <fullName evidence="2">histidine kinase</fullName>
        <ecNumber evidence="2">2.7.13.3</ecNumber>
    </recommendedName>
</protein>
<dbReference type="Gene3D" id="3.30.565.10">
    <property type="entry name" value="Histidine kinase-like ATPase, C-terminal domain"/>
    <property type="match status" value="1"/>
</dbReference>
<evidence type="ECO:0000256" key="2">
    <source>
        <dbReference type="ARBA" id="ARBA00012438"/>
    </source>
</evidence>
<dbReference type="Pfam" id="PF02518">
    <property type="entry name" value="HATPase_c"/>
    <property type="match status" value="1"/>
</dbReference>
<keyword evidence="6" id="KW-1185">Reference proteome</keyword>
<dbReference type="EC" id="2.7.13.3" evidence="2"/>
<dbReference type="InterPro" id="IPR014710">
    <property type="entry name" value="RmlC-like_jellyroll"/>
</dbReference>
<comment type="catalytic activity">
    <reaction evidence="1">
        <text>ATP + protein L-histidine = ADP + protein N-phospho-L-histidine.</text>
        <dbReference type="EC" id="2.7.13.3"/>
    </reaction>
</comment>
<dbReference type="RefSeq" id="WP_129209181.1">
    <property type="nucleotide sequence ID" value="NZ_BMGU01000005.1"/>
</dbReference>
<dbReference type="InterPro" id="IPR036890">
    <property type="entry name" value="HATPase_C_sf"/>
</dbReference>
<gene>
    <name evidence="5" type="ORF">ESZ00_15335</name>
</gene>
<dbReference type="Gene3D" id="2.60.120.10">
    <property type="entry name" value="Jelly Rolls"/>
    <property type="match status" value="1"/>
</dbReference>
<feature type="domain" description="Cyclic nucleotide-binding" evidence="3">
    <location>
        <begin position="34"/>
        <end position="152"/>
    </location>
</feature>
<reference evidence="5 6" key="1">
    <citation type="journal article" date="2016" name="Int. J. Syst. Evol. Microbiol.">
        <title>Acidipila dinghuensis sp. nov., an acidobacterium isolated from forest soil.</title>
        <authorList>
            <person name="Jiang Y.W."/>
            <person name="Wang J."/>
            <person name="Chen M.H."/>
            <person name="Lv Y.Y."/>
            <person name="Qiu L.H."/>
        </authorList>
    </citation>
    <scope>NUCLEOTIDE SEQUENCE [LARGE SCALE GENOMIC DNA]</scope>
    <source>
        <strain evidence="5 6">DHOF10</strain>
    </source>
</reference>
<dbReference type="InterPro" id="IPR005467">
    <property type="entry name" value="His_kinase_dom"/>
</dbReference>
<evidence type="ECO:0000259" key="3">
    <source>
        <dbReference type="PROSITE" id="PS50042"/>
    </source>
</evidence>
<evidence type="ECO:0000256" key="1">
    <source>
        <dbReference type="ARBA" id="ARBA00000085"/>
    </source>
</evidence>
<comment type="caution">
    <text evidence="5">The sequence shown here is derived from an EMBL/GenBank/DDBJ whole genome shotgun (WGS) entry which is preliminary data.</text>
</comment>
<dbReference type="SMART" id="SM00387">
    <property type="entry name" value="HATPase_c"/>
    <property type="match status" value="1"/>
</dbReference>
<evidence type="ECO:0000313" key="6">
    <source>
        <dbReference type="Proteomes" id="UP000290253"/>
    </source>
</evidence>
<accession>A0A4Q1SBC7</accession>
<name>A0A4Q1SBC7_9BACT</name>
<dbReference type="Gene3D" id="1.10.287.130">
    <property type="match status" value="1"/>
</dbReference>
<dbReference type="SMART" id="SM00100">
    <property type="entry name" value="cNMP"/>
    <property type="match status" value="1"/>
</dbReference>
<dbReference type="CDD" id="cd00038">
    <property type="entry name" value="CAP_ED"/>
    <property type="match status" value="1"/>
</dbReference>
<sequence>MTTASSAIALDPAAASSPRTSLPQLVEALKRVTPLQGLEESEYIWLATHGLERFIPAGTTLFHEGDAAEAMIIVLRGEVHVRRERGGPAALFIGRAGQITGLLPFSRMKTYGGHGYTVADVSVLEYPRSIFPAMMQAVPSMTQRCVSVLLDRVREVTRLEQQTEKLTALGKLAANLAHEMNNPASAAQRAASGLLDELRVYGHEKYRLGGLCLDTAHMAQVRDWQDSVREHARHTPPETERHAQREDEVQEWLRGHGVEQSWKIAPELAELGVTAAQLEPLGSFLNAEALSIVLGQFSSSVRAERIAEAMLDSTARIFDLIRAIKDYSYMDQAPIQEVDVRQGLENTLTMLQSRLAHVEIERRYADDLPCIAAYGSELNQVWMGLLENALDAIDDHGKITLAVQISGDMLLIEVWDNGIGIGPEIRDRIFEPFFTTKAPGRGLGLGLDNVQRIVRRHRGYVSVESKPGATCFQIRLPIEQLLAY</sequence>
<dbReference type="PROSITE" id="PS50042">
    <property type="entry name" value="CNMP_BINDING_3"/>
    <property type="match status" value="1"/>
</dbReference>
<dbReference type="PANTHER" id="PTHR43065">
    <property type="entry name" value="SENSOR HISTIDINE KINASE"/>
    <property type="match status" value="1"/>
</dbReference>
<dbReference type="InterPro" id="IPR018490">
    <property type="entry name" value="cNMP-bd_dom_sf"/>
</dbReference>
<dbReference type="InterPro" id="IPR000595">
    <property type="entry name" value="cNMP-bd_dom"/>
</dbReference>
<dbReference type="OrthoDB" id="224978at2"/>
<dbReference type="SUPFAM" id="SSF51206">
    <property type="entry name" value="cAMP-binding domain-like"/>
    <property type="match status" value="1"/>
</dbReference>
<dbReference type="PANTHER" id="PTHR43065:SF48">
    <property type="entry name" value="HISTIDINE KINASE"/>
    <property type="match status" value="1"/>
</dbReference>
<dbReference type="EMBL" id="SDMK01000003">
    <property type="protein sequence ID" value="RXS94444.1"/>
    <property type="molecule type" value="Genomic_DNA"/>
</dbReference>
<dbReference type="Proteomes" id="UP000290253">
    <property type="component" value="Unassembled WGS sequence"/>
</dbReference>
<dbReference type="InterPro" id="IPR004358">
    <property type="entry name" value="Sig_transdc_His_kin-like_C"/>
</dbReference>